<comment type="caution">
    <text evidence="1">The sequence shown here is derived from an EMBL/GenBank/DDBJ whole genome shotgun (WGS) entry which is preliminary data.</text>
</comment>
<proteinExistence type="predicted"/>
<dbReference type="EMBL" id="JACIDB010000009">
    <property type="protein sequence ID" value="MBB3876918.1"/>
    <property type="molecule type" value="Genomic_DNA"/>
</dbReference>
<dbReference type="AlphaFoldDB" id="A0AAW3TVI4"/>
<evidence type="ECO:0000313" key="2">
    <source>
        <dbReference type="Proteomes" id="UP000528945"/>
    </source>
</evidence>
<keyword evidence="2" id="KW-1185">Reference proteome</keyword>
<dbReference type="RefSeq" id="WP_167509688.1">
    <property type="nucleotide sequence ID" value="NZ_JACIDB010000009.1"/>
</dbReference>
<dbReference type="Proteomes" id="UP000528945">
    <property type="component" value="Unassembled WGS sequence"/>
</dbReference>
<dbReference type="InterPro" id="IPR006311">
    <property type="entry name" value="TAT_signal"/>
</dbReference>
<evidence type="ECO:0000313" key="1">
    <source>
        <dbReference type="EMBL" id="MBB3876918.1"/>
    </source>
</evidence>
<sequence length="46" mass="4499">MIDRRRVLAAVASAGLAPVAAPVVRAIPLPSAPPILASSALAALLA</sequence>
<organism evidence="1 2">
    <name type="scientific">Sphingomonas aquatilis</name>
    <dbReference type="NCBI Taxonomy" id="93063"/>
    <lineage>
        <taxon>Bacteria</taxon>
        <taxon>Pseudomonadati</taxon>
        <taxon>Pseudomonadota</taxon>
        <taxon>Alphaproteobacteria</taxon>
        <taxon>Sphingomonadales</taxon>
        <taxon>Sphingomonadaceae</taxon>
        <taxon>Sphingomonas</taxon>
    </lineage>
</organism>
<gene>
    <name evidence="1" type="ORF">GGR47_003182</name>
</gene>
<reference evidence="1 2" key="1">
    <citation type="submission" date="2020-08" db="EMBL/GenBank/DDBJ databases">
        <title>Genomic Encyclopedia of Type Strains, Phase IV (KMG-IV): sequencing the most valuable type-strain genomes for metagenomic binning, comparative biology and taxonomic classification.</title>
        <authorList>
            <person name="Goeker M."/>
        </authorList>
    </citation>
    <scope>NUCLEOTIDE SEQUENCE [LARGE SCALE GENOMIC DNA]</scope>
    <source>
        <strain evidence="1 2">DSM 15581</strain>
    </source>
</reference>
<name>A0AAW3TVI4_9SPHN</name>
<accession>A0AAW3TVI4</accession>
<dbReference type="PROSITE" id="PS51318">
    <property type="entry name" value="TAT"/>
    <property type="match status" value="1"/>
</dbReference>
<protein>
    <submittedName>
        <fullName evidence="1">Uncharacterized protein</fullName>
    </submittedName>
</protein>